<reference evidence="2 3" key="1">
    <citation type="submission" date="2021-07" db="EMBL/GenBank/DDBJ databases">
        <authorList>
            <person name="Palmer J.M."/>
        </authorList>
    </citation>
    <scope>NUCLEOTIDE SEQUENCE [LARGE SCALE GENOMIC DNA]</scope>
    <source>
        <strain evidence="2 3">AT_MEX2019</strain>
        <tissue evidence="2">Muscle</tissue>
    </source>
</reference>
<evidence type="ECO:0000256" key="1">
    <source>
        <dbReference type="SAM" id="Coils"/>
    </source>
</evidence>
<sequence length="148" mass="17201">MIFIRCFSPAFHFFERVVAFAFLLLVVSFCWTPYSVREQLADLYQAIHSSANTALLQAYEELVQSLVSLSRENKLECEQLETSLKRAEEINNSQLAELEDDIQQHLAQAEERVRDEERKKMEGIIATMQRKHDDEVADLHATADRLLR</sequence>
<proteinExistence type="predicted"/>
<dbReference type="Proteomes" id="UP001345963">
    <property type="component" value="Unassembled WGS sequence"/>
</dbReference>
<keyword evidence="1" id="KW-0175">Coiled coil</keyword>
<name>A0ABU7CC03_9TELE</name>
<organism evidence="2 3">
    <name type="scientific">Ataeniobius toweri</name>
    <dbReference type="NCBI Taxonomy" id="208326"/>
    <lineage>
        <taxon>Eukaryota</taxon>
        <taxon>Metazoa</taxon>
        <taxon>Chordata</taxon>
        <taxon>Craniata</taxon>
        <taxon>Vertebrata</taxon>
        <taxon>Euteleostomi</taxon>
        <taxon>Actinopterygii</taxon>
        <taxon>Neopterygii</taxon>
        <taxon>Teleostei</taxon>
        <taxon>Neoteleostei</taxon>
        <taxon>Acanthomorphata</taxon>
        <taxon>Ovalentaria</taxon>
        <taxon>Atherinomorphae</taxon>
        <taxon>Cyprinodontiformes</taxon>
        <taxon>Goodeidae</taxon>
        <taxon>Ataeniobius</taxon>
    </lineage>
</organism>
<evidence type="ECO:0000313" key="3">
    <source>
        <dbReference type="Proteomes" id="UP001345963"/>
    </source>
</evidence>
<gene>
    <name evidence="2" type="ORF">ATANTOWER_022383</name>
</gene>
<accession>A0ABU7CC03</accession>
<evidence type="ECO:0000313" key="2">
    <source>
        <dbReference type="EMBL" id="MED6259410.1"/>
    </source>
</evidence>
<feature type="non-terminal residue" evidence="2">
    <location>
        <position position="148"/>
    </location>
</feature>
<keyword evidence="3" id="KW-1185">Reference proteome</keyword>
<protein>
    <submittedName>
        <fullName evidence="2">Uncharacterized protein</fullName>
    </submittedName>
</protein>
<feature type="coiled-coil region" evidence="1">
    <location>
        <begin position="70"/>
        <end position="119"/>
    </location>
</feature>
<comment type="caution">
    <text evidence="2">The sequence shown here is derived from an EMBL/GenBank/DDBJ whole genome shotgun (WGS) entry which is preliminary data.</text>
</comment>
<dbReference type="EMBL" id="JAHUTI010083558">
    <property type="protein sequence ID" value="MED6259410.1"/>
    <property type="molecule type" value="Genomic_DNA"/>
</dbReference>